<gene>
    <name evidence="5" type="primary">LOC109881055</name>
</gene>
<dbReference type="FunFam" id="3.40.50.2000:FF:000203">
    <property type="entry name" value="UDP-glucuronosyltransferase"/>
    <property type="match status" value="1"/>
</dbReference>
<dbReference type="Gene3D" id="3.40.50.2000">
    <property type="entry name" value="Glycogen Phosphorylase B"/>
    <property type="match status" value="1"/>
</dbReference>
<keyword evidence="4" id="KW-1133">Transmembrane helix</keyword>
<keyword evidence="6" id="KW-1185">Reference proteome</keyword>
<dbReference type="FunFam" id="3.40.50.2000:FF:000021">
    <property type="entry name" value="UDP-glucuronosyltransferase"/>
    <property type="match status" value="1"/>
</dbReference>
<dbReference type="Ensembl" id="ENSOKIT00005100677.1">
    <property type="protein sequence ID" value="ENSOKIP00005094162.1"/>
    <property type="gene ID" value="ENSOKIG00005041121.1"/>
</dbReference>
<keyword evidence="4" id="KW-0812">Transmembrane</keyword>
<evidence type="ECO:0000313" key="5">
    <source>
        <dbReference type="Ensembl" id="ENSOKIP00005094162.1"/>
    </source>
</evidence>
<protein>
    <submittedName>
        <fullName evidence="5">UDP-glucuronosyltransferase 2C1-like</fullName>
    </submittedName>
</protein>
<dbReference type="GeneTree" id="ENSGT00940000165682"/>
<dbReference type="InterPro" id="IPR050271">
    <property type="entry name" value="UDP-glycosyltransferase"/>
</dbReference>
<dbReference type="RefSeq" id="XP_031663490.1">
    <property type="nucleotide sequence ID" value="XM_031807630.1"/>
</dbReference>
<dbReference type="PANTHER" id="PTHR48043">
    <property type="entry name" value="EG:EG0003.4 PROTEIN-RELATED"/>
    <property type="match status" value="1"/>
</dbReference>
<proteinExistence type="inferred from homology"/>
<keyword evidence="3" id="KW-0808">Transferase</keyword>
<dbReference type="GeneID" id="109881055"/>
<evidence type="ECO:0000256" key="3">
    <source>
        <dbReference type="ARBA" id="ARBA00022679"/>
    </source>
</evidence>
<feature type="transmembrane region" description="Helical" evidence="4">
    <location>
        <begin position="570"/>
        <end position="593"/>
    </location>
</feature>
<evidence type="ECO:0000256" key="2">
    <source>
        <dbReference type="ARBA" id="ARBA00022676"/>
    </source>
</evidence>
<evidence type="ECO:0000256" key="1">
    <source>
        <dbReference type="ARBA" id="ARBA00009995"/>
    </source>
</evidence>
<reference evidence="5" key="1">
    <citation type="submission" date="2025-08" db="UniProtKB">
        <authorList>
            <consortium name="Ensembl"/>
        </authorList>
    </citation>
    <scope>IDENTIFICATION</scope>
</reference>
<keyword evidence="2" id="KW-0328">Glycosyltransferase</keyword>
<reference evidence="5" key="2">
    <citation type="submission" date="2025-09" db="UniProtKB">
        <authorList>
            <consortium name="Ensembl"/>
        </authorList>
    </citation>
    <scope>IDENTIFICATION</scope>
</reference>
<sequence length="606" mass="68532">MSTRAPRTLGKTSAIWEAPLSVCKSSTWAIAGRLYYQVDFEPGNVQSIAYMLQFAVPCRALLVLHGLYSTDTMYSLSPWGHLSFLSLVSFLLLLPAPSCHGGKVLVFPVDGSHWINMKVLIEELHARGHTITVVRPSTSWYITEKSPLYTSITIKEKDNLYSYIETFLQNQLKAQREGISLLKFFQLTKEFLSMIEEAHILGCEMLARIFDDKELMKSLQDAQYDMMLTDPNLAGGLLMAHYLKLPVVLNARWITSGEGHSAIAPSPLSYIPITGSGFTDKMTFVQRVQNMLHYSIIVYQQRFVVGPIYDAICAKYFEGGCDIISLIQEADIWLMRSDFVFDFPRPTMPNVVYMGGFQCKPAQPLPQDLEEFVQSAGEHGVIIMSLGTLVNALPVDITDQIASVFAKLPQKVIWRHRGKRPSTLGNNTLLVDWMPQKDLLGHPQTRAFVAHGGTNGVQEAIYHGTPVLGIPLFFDQYDNLLRLQERGAAKILELAMFNGPSFQQALNQVLTHAPYRENMQRLSRLHMDQPIKPMDKALFWLEFVMRHKGASHLRTSANRMPWYSYYSVDVLLLLLAAGGGVLLFTGLLIRILWRTCRKNRNKTKQH</sequence>
<dbReference type="Proteomes" id="UP000694557">
    <property type="component" value="Unassembled WGS sequence"/>
</dbReference>
<dbReference type="Pfam" id="PF00201">
    <property type="entry name" value="UDPGT"/>
    <property type="match status" value="1"/>
</dbReference>
<accession>A0A8C7K2B1</accession>
<organism evidence="5 6">
    <name type="scientific">Oncorhynchus kisutch</name>
    <name type="common">Coho salmon</name>
    <name type="synonym">Salmo kisutch</name>
    <dbReference type="NCBI Taxonomy" id="8019"/>
    <lineage>
        <taxon>Eukaryota</taxon>
        <taxon>Metazoa</taxon>
        <taxon>Chordata</taxon>
        <taxon>Craniata</taxon>
        <taxon>Vertebrata</taxon>
        <taxon>Euteleostomi</taxon>
        <taxon>Actinopterygii</taxon>
        <taxon>Neopterygii</taxon>
        <taxon>Teleostei</taxon>
        <taxon>Protacanthopterygii</taxon>
        <taxon>Salmoniformes</taxon>
        <taxon>Salmonidae</taxon>
        <taxon>Salmoninae</taxon>
        <taxon>Oncorhynchus</taxon>
    </lineage>
</organism>
<dbReference type="KEGG" id="oki:109881055"/>
<name>A0A8C7K2B1_ONCKI</name>
<keyword evidence="4" id="KW-0472">Membrane</keyword>
<dbReference type="InterPro" id="IPR035595">
    <property type="entry name" value="UDP_glycos_trans_CS"/>
</dbReference>
<dbReference type="InterPro" id="IPR002213">
    <property type="entry name" value="UDP_glucos_trans"/>
</dbReference>
<comment type="similarity">
    <text evidence="1">Belongs to the UDP-glycosyltransferase family.</text>
</comment>
<dbReference type="CDD" id="cd03784">
    <property type="entry name" value="GT1_Gtf-like"/>
    <property type="match status" value="1"/>
</dbReference>
<dbReference type="PROSITE" id="PS00375">
    <property type="entry name" value="UDPGT"/>
    <property type="match status" value="1"/>
</dbReference>
<dbReference type="SUPFAM" id="SSF53756">
    <property type="entry name" value="UDP-Glycosyltransferase/glycogen phosphorylase"/>
    <property type="match status" value="1"/>
</dbReference>
<dbReference type="PANTHER" id="PTHR48043:SF63">
    <property type="entry name" value="UDP GLUCURONOSYLTRANSFERASE 5 FAMILY, POLYPEPTIDE F1-RELATED"/>
    <property type="match status" value="1"/>
</dbReference>
<evidence type="ECO:0000313" key="6">
    <source>
        <dbReference type="Proteomes" id="UP000694557"/>
    </source>
</evidence>
<dbReference type="AlphaFoldDB" id="A0A8C7K2B1"/>
<evidence type="ECO:0000256" key="4">
    <source>
        <dbReference type="SAM" id="Phobius"/>
    </source>
</evidence>
<dbReference type="GO" id="GO:0008194">
    <property type="term" value="F:UDP-glycosyltransferase activity"/>
    <property type="evidence" value="ECO:0007669"/>
    <property type="project" value="InterPro"/>
</dbReference>